<dbReference type="PANTHER" id="PTHR42885">
    <property type="entry name" value="HISTIDINOL-PHOSPHATE AMINOTRANSFERASE-RELATED"/>
    <property type="match status" value="1"/>
</dbReference>
<keyword evidence="5" id="KW-0175">Coiled coil</keyword>
<proteinExistence type="predicted"/>
<evidence type="ECO:0000313" key="7">
    <source>
        <dbReference type="EMBL" id="GAH48771.1"/>
    </source>
</evidence>
<evidence type="ECO:0000256" key="5">
    <source>
        <dbReference type="SAM" id="Coils"/>
    </source>
</evidence>
<dbReference type="GO" id="GO:0008483">
    <property type="term" value="F:transaminase activity"/>
    <property type="evidence" value="ECO:0007669"/>
    <property type="project" value="UniProtKB-KW"/>
</dbReference>
<organism evidence="7">
    <name type="scientific">marine sediment metagenome</name>
    <dbReference type="NCBI Taxonomy" id="412755"/>
    <lineage>
        <taxon>unclassified sequences</taxon>
        <taxon>metagenomes</taxon>
        <taxon>ecological metagenomes</taxon>
    </lineage>
</organism>
<evidence type="ECO:0000256" key="4">
    <source>
        <dbReference type="ARBA" id="ARBA00022898"/>
    </source>
</evidence>
<keyword evidence="4" id="KW-0663">Pyridoxal phosphate</keyword>
<dbReference type="InterPro" id="IPR015421">
    <property type="entry name" value="PyrdxlP-dep_Trfase_major"/>
</dbReference>
<evidence type="ECO:0000259" key="6">
    <source>
        <dbReference type="Pfam" id="PF00155"/>
    </source>
</evidence>
<protein>
    <recommendedName>
        <fullName evidence="6">Aminotransferase class I/classII large domain-containing protein</fullName>
    </recommendedName>
</protein>
<comment type="cofactor">
    <cofactor evidence="1">
        <name>pyridoxal 5'-phosphate</name>
        <dbReference type="ChEBI" id="CHEBI:597326"/>
    </cofactor>
</comment>
<dbReference type="Gene3D" id="3.40.640.10">
    <property type="entry name" value="Type I PLP-dependent aspartate aminotransferase-like (Major domain)"/>
    <property type="match status" value="1"/>
</dbReference>
<feature type="coiled-coil region" evidence="5">
    <location>
        <begin position="217"/>
        <end position="244"/>
    </location>
</feature>
<keyword evidence="3" id="KW-0808">Transferase</keyword>
<dbReference type="InterPro" id="IPR015422">
    <property type="entry name" value="PyrdxlP-dep_Trfase_small"/>
</dbReference>
<feature type="non-terminal residue" evidence="7">
    <location>
        <position position="290"/>
    </location>
</feature>
<dbReference type="SUPFAM" id="SSF53383">
    <property type="entry name" value="PLP-dependent transferases"/>
    <property type="match status" value="1"/>
</dbReference>
<keyword evidence="2" id="KW-0032">Aminotransferase</keyword>
<feature type="non-terminal residue" evidence="7">
    <location>
        <position position="1"/>
    </location>
</feature>
<feature type="domain" description="Aminotransferase class I/classII large" evidence="6">
    <location>
        <begin position="7"/>
        <end position="287"/>
    </location>
</feature>
<evidence type="ECO:0000256" key="3">
    <source>
        <dbReference type="ARBA" id="ARBA00022679"/>
    </source>
</evidence>
<dbReference type="GO" id="GO:0030170">
    <property type="term" value="F:pyridoxal phosphate binding"/>
    <property type="evidence" value="ECO:0007669"/>
    <property type="project" value="InterPro"/>
</dbReference>
<dbReference type="CDD" id="cd00609">
    <property type="entry name" value="AAT_like"/>
    <property type="match status" value="1"/>
</dbReference>
<gene>
    <name evidence="7" type="ORF">S03H2_31453</name>
</gene>
<evidence type="ECO:0000256" key="2">
    <source>
        <dbReference type="ARBA" id="ARBA00022576"/>
    </source>
</evidence>
<dbReference type="Gene3D" id="3.90.1150.10">
    <property type="entry name" value="Aspartate Aminotransferase, domain 1"/>
    <property type="match status" value="1"/>
</dbReference>
<name>X1FSW5_9ZZZZ</name>
<dbReference type="Pfam" id="PF00155">
    <property type="entry name" value="Aminotran_1_2"/>
    <property type="match status" value="1"/>
</dbReference>
<dbReference type="AlphaFoldDB" id="X1FSW5"/>
<accession>X1FSW5</accession>
<comment type="caution">
    <text evidence="7">The sequence shown here is derived from an EMBL/GenBank/DDBJ whole genome shotgun (WGS) entry which is preliminary data.</text>
</comment>
<sequence length="290" mass="33322">DIKNAVNDKIRRYPDPTALEVRKAILNLLLRDKDTLTNRNTVFIGNGCDEILDIIFKVFVDPGDEVVFFYPSYGMYKVLASLYNAKINEIKLNEDFSIPDSAYTAKGKLMFINSPNNPTGNSYGNATILKICSSFPGIVVIDETYADFSDKTCLPLLKKVKNLIVARTFSKIFSLASLRFGYALADATIIKEMNRVKLPYNTNYLSQIAALSCIKHRDKLYEQNKKIIEERNRLTEELNNYNGIKVLHSDTNFIFVKFDDKSKTLKFLWDLKDKHKILIRHFNKPGLYPY</sequence>
<dbReference type="InterPro" id="IPR015424">
    <property type="entry name" value="PyrdxlP-dep_Trfase"/>
</dbReference>
<dbReference type="InterPro" id="IPR004839">
    <property type="entry name" value="Aminotransferase_I/II_large"/>
</dbReference>
<dbReference type="PANTHER" id="PTHR42885:SF2">
    <property type="entry name" value="HISTIDINOL-PHOSPHATE AMINOTRANSFERASE"/>
    <property type="match status" value="1"/>
</dbReference>
<reference evidence="7" key="1">
    <citation type="journal article" date="2014" name="Front. Microbiol.">
        <title>High frequency of phylogenetically diverse reductive dehalogenase-homologous genes in deep subseafloor sedimentary metagenomes.</title>
        <authorList>
            <person name="Kawai M."/>
            <person name="Futagami T."/>
            <person name="Toyoda A."/>
            <person name="Takaki Y."/>
            <person name="Nishi S."/>
            <person name="Hori S."/>
            <person name="Arai W."/>
            <person name="Tsubouchi T."/>
            <person name="Morono Y."/>
            <person name="Uchiyama I."/>
            <person name="Ito T."/>
            <person name="Fujiyama A."/>
            <person name="Inagaki F."/>
            <person name="Takami H."/>
        </authorList>
    </citation>
    <scope>NUCLEOTIDE SEQUENCE</scope>
    <source>
        <strain evidence="7">Expedition CK06-06</strain>
    </source>
</reference>
<dbReference type="EMBL" id="BARU01019072">
    <property type="protein sequence ID" value="GAH48771.1"/>
    <property type="molecule type" value="Genomic_DNA"/>
</dbReference>
<evidence type="ECO:0000256" key="1">
    <source>
        <dbReference type="ARBA" id="ARBA00001933"/>
    </source>
</evidence>